<dbReference type="InterPro" id="IPR036866">
    <property type="entry name" value="RibonucZ/Hydroxyglut_hydro"/>
</dbReference>
<comment type="caution">
    <text evidence="2">The sequence shown here is derived from an EMBL/GenBank/DDBJ whole genome shotgun (WGS) entry which is preliminary data.</text>
</comment>
<dbReference type="OrthoDB" id="6433at2157"/>
<dbReference type="EMBL" id="QGMZ01000014">
    <property type="protein sequence ID" value="PWR74984.1"/>
    <property type="molecule type" value="Genomic_DNA"/>
</dbReference>
<gene>
    <name evidence="2" type="ORF">DLD82_07095</name>
</gene>
<dbReference type="InterPro" id="IPR008254">
    <property type="entry name" value="Flavodoxin/NO_synth"/>
</dbReference>
<evidence type="ECO:0000313" key="2">
    <source>
        <dbReference type="EMBL" id="PWR74984.1"/>
    </source>
</evidence>
<dbReference type="GO" id="GO:0016491">
    <property type="term" value="F:oxidoreductase activity"/>
    <property type="evidence" value="ECO:0007669"/>
    <property type="project" value="InterPro"/>
</dbReference>
<dbReference type="GO" id="GO:0010181">
    <property type="term" value="F:FMN binding"/>
    <property type="evidence" value="ECO:0007669"/>
    <property type="project" value="InterPro"/>
</dbReference>
<accession>A0A2V2N4D6</accession>
<dbReference type="RefSeq" id="WP_109940417.1">
    <property type="nucleotide sequence ID" value="NZ_CP176366.1"/>
</dbReference>
<dbReference type="PANTHER" id="PTHR43717:SF1">
    <property type="entry name" value="ANAEROBIC NITRIC OXIDE REDUCTASE FLAVORUBREDOXIN"/>
    <property type="match status" value="1"/>
</dbReference>
<evidence type="ECO:0000313" key="3">
    <source>
        <dbReference type="Proteomes" id="UP000245934"/>
    </source>
</evidence>
<dbReference type="AlphaFoldDB" id="A0A2V2N4D6"/>
<dbReference type="SMART" id="SM00849">
    <property type="entry name" value="Lactamase_B"/>
    <property type="match status" value="1"/>
</dbReference>
<sequence length="396" mass="44180">MVVRTITEDVYSIGVIDWDRRLFDNLIPLPEGTSYNSYLVKGSLKTALIDTVDPSFEEEFIGNLVKARCDRIDAIIVNHAEQDHSGALPLILELFPSASIYCTEKCSDLLSALLDIPSDRIKIIKSGEKLDLGGVSLEFIEMPWVHWPETMVTYCPEKKILFPCDLFGAHHATSSLFMDDPCRTEILAKRYYAEIMMPFRNSIREYLEKISKMDISIIAPSHGPLYDSPPWILDKYSDWTSDKVQNIVLIPYVSMHGSTEKMVRMLTGLLMERGINVRPFNLTGSDSGLLAMELVDAATVVFGTPTVLFGPHPDMVSTAYLANLVKPKTRYATVIGSFGWGGKTVDTIKSLIPHIKAELLPPVYLKGAPGEKTLEELTTLADIIAEKHAQDPNITK</sequence>
<dbReference type="InterPro" id="IPR029039">
    <property type="entry name" value="Flavoprotein-like_sf"/>
</dbReference>
<dbReference type="GeneID" id="97611138"/>
<dbReference type="SUPFAM" id="SSF52218">
    <property type="entry name" value="Flavoproteins"/>
    <property type="match status" value="1"/>
</dbReference>
<dbReference type="Pfam" id="PF19583">
    <property type="entry name" value="ODP"/>
    <property type="match status" value="1"/>
</dbReference>
<dbReference type="InterPro" id="IPR016440">
    <property type="entry name" value="Rubredoxin-O_OxRdtase"/>
</dbReference>
<evidence type="ECO:0000259" key="1">
    <source>
        <dbReference type="PROSITE" id="PS50902"/>
    </source>
</evidence>
<dbReference type="GO" id="GO:0046872">
    <property type="term" value="F:metal ion binding"/>
    <property type="evidence" value="ECO:0007669"/>
    <property type="project" value="InterPro"/>
</dbReference>
<proteinExistence type="predicted"/>
<reference evidence="2 3" key="1">
    <citation type="submission" date="2018-05" db="EMBL/GenBank/DDBJ databases">
        <title>Draft genome of Methanospirillum stamsii Pt1.</title>
        <authorList>
            <person name="Dueholm M.S."/>
            <person name="Nielsen P.H."/>
            <person name="Bakmann L.F."/>
            <person name="Otzen D.E."/>
        </authorList>
    </citation>
    <scope>NUCLEOTIDE SEQUENCE [LARGE SCALE GENOMIC DNA]</scope>
    <source>
        <strain evidence="2 3">Pt1</strain>
    </source>
</reference>
<dbReference type="PROSITE" id="PS50902">
    <property type="entry name" value="FLAVODOXIN_LIKE"/>
    <property type="match status" value="1"/>
</dbReference>
<name>A0A2V2N4D6_9EURY</name>
<dbReference type="Gene3D" id="3.60.15.10">
    <property type="entry name" value="Ribonuclease Z/Hydroxyacylglutathione hydrolase-like"/>
    <property type="match status" value="1"/>
</dbReference>
<dbReference type="InterPro" id="IPR045761">
    <property type="entry name" value="ODP_dom"/>
</dbReference>
<dbReference type="SUPFAM" id="SSF56281">
    <property type="entry name" value="Metallo-hydrolase/oxidoreductase"/>
    <property type="match status" value="1"/>
</dbReference>
<dbReference type="GO" id="GO:0009055">
    <property type="term" value="F:electron transfer activity"/>
    <property type="evidence" value="ECO:0007669"/>
    <property type="project" value="InterPro"/>
</dbReference>
<dbReference type="GO" id="GO:0016787">
    <property type="term" value="F:hydrolase activity"/>
    <property type="evidence" value="ECO:0007669"/>
    <property type="project" value="UniProtKB-KW"/>
</dbReference>
<organism evidence="2 3">
    <name type="scientific">Methanospirillum stamsii</name>
    <dbReference type="NCBI Taxonomy" id="1277351"/>
    <lineage>
        <taxon>Archaea</taxon>
        <taxon>Methanobacteriati</taxon>
        <taxon>Methanobacteriota</taxon>
        <taxon>Stenosarchaea group</taxon>
        <taxon>Methanomicrobia</taxon>
        <taxon>Methanomicrobiales</taxon>
        <taxon>Methanospirillaceae</taxon>
        <taxon>Methanospirillum</taxon>
    </lineage>
</organism>
<dbReference type="Gene3D" id="3.40.50.360">
    <property type="match status" value="1"/>
</dbReference>
<dbReference type="CDD" id="cd07709">
    <property type="entry name" value="flavodiiron_proteins_MBL-fold"/>
    <property type="match status" value="1"/>
</dbReference>
<keyword evidence="3" id="KW-1185">Reference proteome</keyword>
<feature type="domain" description="Flavodoxin-like" evidence="1">
    <location>
        <begin position="248"/>
        <end position="385"/>
    </location>
</feature>
<dbReference type="PANTHER" id="PTHR43717">
    <property type="entry name" value="ANAEROBIC NITRIC OXIDE REDUCTASE FLAVORUBREDOXIN"/>
    <property type="match status" value="1"/>
</dbReference>
<dbReference type="PIRSF" id="PIRSF005243">
    <property type="entry name" value="ROO"/>
    <property type="match status" value="1"/>
</dbReference>
<dbReference type="InterPro" id="IPR001279">
    <property type="entry name" value="Metallo-B-lactamas"/>
</dbReference>
<protein>
    <submittedName>
        <fullName evidence="2">MBL fold hydrolase</fullName>
    </submittedName>
</protein>
<keyword evidence="2" id="KW-0378">Hydrolase</keyword>
<dbReference type="Proteomes" id="UP000245934">
    <property type="component" value="Unassembled WGS sequence"/>
</dbReference>